<dbReference type="Proteomes" id="UP000215914">
    <property type="component" value="Unassembled WGS sequence"/>
</dbReference>
<gene>
    <name evidence="1" type="ORF">HanXRQr2_Chr11g0504291</name>
</gene>
<dbReference type="Gramene" id="mRNA:HanXRQr2_Chr11g0504291">
    <property type="protein sequence ID" value="CDS:HanXRQr2_Chr11g0504291.1"/>
    <property type="gene ID" value="HanXRQr2_Chr11g0504291"/>
</dbReference>
<organism evidence="1 2">
    <name type="scientific">Helianthus annuus</name>
    <name type="common">Common sunflower</name>
    <dbReference type="NCBI Taxonomy" id="4232"/>
    <lineage>
        <taxon>Eukaryota</taxon>
        <taxon>Viridiplantae</taxon>
        <taxon>Streptophyta</taxon>
        <taxon>Embryophyta</taxon>
        <taxon>Tracheophyta</taxon>
        <taxon>Spermatophyta</taxon>
        <taxon>Magnoliopsida</taxon>
        <taxon>eudicotyledons</taxon>
        <taxon>Gunneridae</taxon>
        <taxon>Pentapetalae</taxon>
        <taxon>asterids</taxon>
        <taxon>campanulids</taxon>
        <taxon>Asterales</taxon>
        <taxon>Asteraceae</taxon>
        <taxon>Asteroideae</taxon>
        <taxon>Heliantheae alliance</taxon>
        <taxon>Heliantheae</taxon>
        <taxon>Helianthus</taxon>
    </lineage>
</organism>
<evidence type="ECO:0000313" key="2">
    <source>
        <dbReference type="Proteomes" id="UP000215914"/>
    </source>
</evidence>
<evidence type="ECO:0000313" key="1">
    <source>
        <dbReference type="EMBL" id="KAF5783126.1"/>
    </source>
</evidence>
<keyword evidence="2" id="KW-1185">Reference proteome</keyword>
<comment type="caution">
    <text evidence="1">The sequence shown here is derived from an EMBL/GenBank/DDBJ whole genome shotgun (WGS) entry which is preliminary data.</text>
</comment>
<dbReference type="AlphaFoldDB" id="A0A9K3N143"/>
<dbReference type="EMBL" id="MNCJ02000326">
    <property type="protein sequence ID" value="KAF5783126.1"/>
    <property type="molecule type" value="Genomic_DNA"/>
</dbReference>
<protein>
    <submittedName>
        <fullName evidence="1">Uncharacterized protein</fullName>
    </submittedName>
</protein>
<accession>A0A9K3N143</accession>
<proteinExistence type="predicted"/>
<reference evidence="1" key="2">
    <citation type="submission" date="2020-06" db="EMBL/GenBank/DDBJ databases">
        <title>Helianthus annuus Genome sequencing and assembly Release 2.</title>
        <authorList>
            <person name="Gouzy J."/>
            <person name="Langlade N."/>
            <person name="Munos S."/>
        </authorList>
    </citation>
    <scope>NUCLEOTIDE SEQUENCE</scope>
    <source>
        <tissue evidence="1">Leaves</tissue>
    </source>
</reference>
<sequence length="63" mass="7604">MITHSIQNIQRVCFVGEVVFEEKKNKPSFFSDCRHLGHIFFCRCLQMWFADYRHFTSEKTNNT</sequence>
<reference evidence="1" key="1">
    <citation type="journal article" date="2017" name="Nature">
        <title>The sunflower genome provides insights into oil metabolism, flowering and Asterid evolution.</title>
        <authorList>
            <person name="Badouin H."/>
            <person name="Gouzy J."/>
            <person name="Grassa C.J."/>
            <person name="Murat F."/>
            <person name="Staton S.E."/>
            <person name="Cottret L."/>
            <person name="Lelandais-Briere C."/>
            <person name="Owens G.L."/>
            <person name="Carrere S."/>
            <person name="Mayjonade B."/>
            <person name="Legrand L."/>
            <person name="Gill N."/>
            <person name="Kane N.C."/>
            <person name="Bowers J.E."/>
            <person name="Hubner S."/>
            <person name="Bellec A."/>
            <person name="Berard A."/>
            <person name="Berges H."/>
            <person name="Blanchet N."/>
            <person name="Boniface M.C."/>
            <person name="Brunel D."/>
            <person name="Catrice O."/>
            <person name="Chaidir N."/>
            <person name="Claudel C."/>
            <person name="Donnadieu C."/>
            <person name="Faraut T."/>
            <person name="Fievet G."/>
            <person name="Helmstetter N."/>
            <person name="King M."/>
            <person name="Knapp S.J."/>
            <person name="Lai Z."/>
            <person name="Le Paslier M.C."/>
            <person name="Lippi Y."/>
            <person name="Lorenzon L."/>
            <person name="Mandel J.R."/>
            <person name="Marage G."/>
            <person name="Marchand G."/>
            <person name="Marquand E."/>
            <person name="Bret-Mestries E."/>
            <person name="Morien E."/>
            <person name="Nambeesan S."/>
            <person name="Nguyen T."/>
            <person name="Pegot-Espagnet P."/>
            <person name="Pouilly N."/>
            <person name="Raftis F."/>
            <person name="Sallet E."/>
            <person name="Schiex T."/>
            <person name="Thomas J."/>
            <person name="Vandecasteele C."/>
            <person name="Vares D."/>
            <person name="Vear F."/>
            <person name="Vautrin S."/>
            <person name="Crespi M."/>
            <person name="Mangin B."/>
            <person name="Burke J.M."/>
            <person name="Salse J."/>
            <person name="Munos S."/>
            <person name="Vincourt P."/>
            <person name="Rieseberg L.H."/>
            <person name="Langlade N.B."/>
        </authorList>
    </citation>
    <scope>NUCLEOTIDE SEQUENCE</scope>
    <source>
        <tissue evidence="1">Leaves</tissue>
    </source>
</reference>
<name>A0A9K3N143_HELAN</name>